<dbReference type="RefSeq" id="WP_048356143.1">
    <property type="nucleotide sequence ID" value="NZ_CP023481.1"/>
</dbReference>
<keyword evidence="1" id="KW-0812">Transmembrane</keyword>
<feature type="transmembrane region" description="Helical" evidence="1">
    <location>
        <begin position="49"/>
        <end position="69"/>
    </location>
</feature>
<gene>
    <name evidence="2" type="ORF">AB447_211620</name>
    <name evidence="3" type="ORF">P8828_08790</name>
</gene>
<dbReference type="EMBL" id="JARRTL010000008">
    <property type="protein sequence ID" value="MEC0484944.1"/>
    <property type="molecule type" value="Genomic_DNA"/>
</dbReference>
<comment type="caution">
    <text evidence="2">The sequence shown here is derived from an EMBL/GenBank/DDBJ whole genome shotgun (WGS) entry which is preliminary data.</text>
</comment>
<evidence type="ECO:0000313" key="5">
    <source>
        <dbReference type="Proteomes" id="UP001341297"/>
    </source>
</evidence>
<dbReference type="PANTHER" id="PTHR39165">
    <property type="entry name" value="IG HYPOTHETICAL 17883"/>
    <property type="match status" value="1"/>
</dbReference>
<accession>A0A0J6E7B9</accession>
<dbReference type="Pfam" id="PF04306">
    <property type="entry name" value="DUF456"/>
    <property type="match status" value="1"/>
</dbReference>
<proteinExistence type="predicted"/>
<reference evidence="2 4" key="1">
    <citation type="journal article" date="2015" name="Int. J. Syst. Evol. Microbiol.">
        <title>Bacillus glycinifermentans sp. nov., isolated from fermented soybean paste.</title>
        <authorList>
            <person name="Kim S.J."/>
            <person name="Dunlap C.A."/>
            <person name="Kwon S.W."/>
            <person name="Rooney A.P."/>
        </authorList>
    </citation>
    <scope>NUCLEOTIDE SEQUENCE [LARGE SCALE GENOMIC DNA]</scope>
    <source>
        <strain evidence="2 4">GO-13</strain>
    </source>
</reference>
<dbReference type="STRING" id="1664069.BGLY_2954"/>
<evidence type="ECO:0000313" key="3">
    <source>
        <dbReference type="EMBL" id="MEC0484944.1"/>
    </source>
</evidence>
<dbReference type="AlphaFoldDB" id="A0A0J6E7B9"/>
<dbReference type="PATRIC" id="fig|1664069.3.peg.768"/>
<evidence type="ECO:0000256" key="1">
    <source>
        <dbReference type="SAM" id="Phobius"/>
    </source>
</evidence>
<feature type="transmembrane region" description="Helical" evidence="1">
    <location>
        <begin position="134"/>
        <end position="157"/>
    </location>
</feature>
<protein>
    <submittedName>
        <fullName evidence="3">DUF456 domain-containing protein</fullName>
    </submittedName>
</protein>
<reference evidence="2" key="2">
    <citation type="submission" date="2015-10" db="EMBL/GenBank/DDBJ databases">
        <authorList>
            <person name="Gilbert D.G."/>
        </authorList>
    </citation>
    <scope>NUCLEOTIDE SEQUENCE</scope>
    <source>
        <strain evidence="2">GO-13</strain>
    </source>
</reference>
<dbReference type="EMBL" id="LECW02000004">
    <property type="protein sequence ID" value="KRT95154.1"/>
    <property type="molecule type" value="Genomic_DNA"/>
</dbReference>
<keyword evidence="5" id="KW-1185">Reference proteome</keyword>
<dbReference type="Proteomes" id="UP001341297">
    <property type="component" value="Unassembled WGS sequence"/>
</dbReference>
<keyword evidence="1" id="KW-0472">Membrane</keyword>
<dbReference type="Proteomes" id="UP000036168">
    <property type="component" value="Unassembled WGS sequence"/>
</dbReference>
<dbReference type="InterPro" id="IPR007403">
    <property type="entry name" value="DUF456"/>
</dbReference>
<name>A0A0J6E7B9_9BACI</name>
<evidence type="ECO:0000313" key="4">
    <source>
        <dbReference type="Proteomes" id="UP000036168"/>
    </source>
</evidence>
<dbReference type="OrthoDB" id="9808460at2"/>
<feature type="transmembrane region" description="Helical" evidence="1">
    <location>
        <begin position="89"/>
        <end position="113"/>
    </location>
</feature>
<dbReference type="PANTHER" id="PTHR39165:SF1">
    <property type="entry name" value="DUF456 DOMAIN-CONTAINING PROTEIN"/>
    <property type="match status" value="1"/>
</dbReference>
<sequence length="161" mass="17349">MDILYWIIVAAMFVIAFAGLVFPIIPSVVFIIAGFVLYGFFFTFAHYSYMFWIVEGIFTAALFAADYVANLLGVKRFGGSRAAVWGSTAGLLIGPFVIPVAGIILGPFIGALLGEMLVHKKDIKTALKIGAGSLIGFLTGALAKSVIQLIMIGYFLYTVLH</sequence>
<organism evidence="2 4">
    <name type="scientific">Bacillus glycinifermentans</name>
    <dbReference type="NCBI Taxonomy" id="1664069"/>
    <lineage>
        <taxon>Bacteria</taxon>
        <taxon>Bacillati</taxon>
        <taxon>Bacillota</taxon>
        <taxon>Bacilli</taxon>
        <taxon>Bacillales</taxon>
        <taxon>Bacillaceae</taxon>
        <taxon>Bacillus</taxon>
    </lineage>
</organism>
<keyword evidence="1" id="KW-1133">Transmembrane helix</keyword>
<evidence type="ECO:0000313" key="2">
    <source>
        <dbReference type="EMBL" id="KRT95154.1"/>
    </source>
</evidence>
<accession>A0A0J6E8X8</accession>
<feature type="transmembrane region" description="Helical" evidence="1">
    <location>
        <begin position="6"/>
        <end position="37"/>
    </location>
</feature>
<reference evidence="3 5" key="3">
    <citation type="submission" date="2023-03" db="EMBL/GenBank/DDBJ databases">
        <title>Agriculturally important microbes genome sequencing.</title>
        <authorList>
            <person name="Dunlap C."/>
        </authorList>
    </citation>
    <scope>NUCLEOTIDE SEQUENCE [LARGE SCALE GENOMIC DNA]</scope>
    <source>
        <strain evidence="3 5">CBP-3203</strain>
    </source>
</reference>